<evidence type="ECO:0000313" key="3">
    <source>
        <dbReference type="Proteomes" id="UP000245168"/>
    </source>
</evidence>
<dbReference type="AlphaFoldDB" id="A0A2U2BU01"/>
<keyword evidence="3" id="KW-1185">Reference proteome</keyword>
<dbReference type="Proteomes" id="UP000245168">
    <property type="component" value="Unassembled WGS sequence"/>
</dbReference>
<dbReference type="Gene3D" id="2.40.10.220">
    <property type="entry name" value="predicted glycosyltransferase like domains"/>
    <property type="match status" value="1"/>
</dbReference>
<dbReference type="EMBL" id="QEXV01000003">
    <property type="protein sequence ID" value="PWE17472.1"/>
    <property type="molecule type" value="Genomic_DNA"/>
</dbReference>
<evidence type="ECO:0000259" key="1">
    <source>
        <dbReference type="Pfam" id="PF07238"/>
    </source>
</evidence>
<feature type="domain" description="PilZ" evidence="1">
    <location>
        <begin position="31"/>
        <end position="105"/>
    </location>
</feature>
<organism evidence="2 3">
    <name type="scientific">Marinicauda salina</name>
    <dbReference type="NCBI Taxonomy" id="2135793"/>
    <lineage>
        <taxon>Bacteria</taxon>
        <taxon>Pseudomonadati</taxon>
        <taxon>Pseudomonadota</taxon>
        <taxon>Alphaproteobacteria</taxon>
        <taxon>Maricaulales</taxon>
        <taxon>Maricaulaceae</taxon>
        <taxon>Marinicauda</taxon>
    </lineage>
</organism>
<dbReference type="RefSeq" id="WP_109252703.1">
    <property type="nucleotide sequence ID" value="NZ_QEXV01000003.1"/>
</dbReference>
<name>A0A2U2BU01_9PROT</name>
<dbReference type="SUPFAM" id="SSF141371">
    <property type="entry name" value="PilZ domain-like"/>
    <property type="match status" value="2"/>
</dbReference>
<comment type="caution">
    <text evidence="2">The sequence shown here is derived from an EMBL/GenBank/DDBJ whole genome shotgun (WGS) entry which is preliminary data.</text>
</comment>
<protein>
    <submittedName>
        <fullName evidence="2">PilZ domain-containing protein</fullName>
    </submittedName>
</protein>
<dbReference type="OrthoDB" id="9798164at2"/>
<dbReference type="InterPro" id="IPR009875">
    <property type="entry name" value="PilZ_domain"/>
</dbReference>
<evidence type="ECO:0000313" key="2">
    <source>
        <dbReference type="EMBL" id="PWE17472.1"/>
    </source>
</evidence>
<dbReference type="GO" id="GO:0035438">
    <property type="term" value="F:cyclic-di-GMP binding"/>
    <property type="evidence" value="ECO:0007669"/>
    <property type="project" value="InterPro"/>
</dbReference>
<proteinExistence type="predicted"/>
<sequence>MDSYAEASRKSKNRRKLDRRQIRIAARGAQERRRFRRVELSMPGRYLDRVRGEFPCTLVDISPGGARVAAEVPPALHDRIVMLFDGLGRMEGEVVRAGKAGFIVRLIASERKRDRLADAITWRYNMQRLGLDEDRGAPRRAGRGRARIRFADGVTIDADVVDISVTGAAFKCEERPRIGERVHVGDMVGRVARWLDTGFAVAFDPPSVEREARSA</sequence>
<gene>
    <name evidence="2" type="ORF">DDZ18_07315</name>
</gene>
<dbReference type="Pfam" id="PF07238">
    <property type="entry name" value="PilZ"/>
    <property type="match status" value="1"/>
</dbReference>
<accession>A0A2U2BU01</accession>
<reference evidence="3" key="1">
    <citation type="submission" date="2018-05" db="EMBL/GenBank/DDBJ databases">
        <authorList>
            <person name="Liu B.-T."/>
        </authorList>
    </citation>
    <scope>NUCLEOTIDE SEQUENCE [LARGE SCALE GENOMIC DNA]</scope>
    <source>
        <strain evidence="3">WD6-1</strain>
    </source>
</reference>